<organism evidence="2 3">
    <name type="scientific">Dendrothele bispora (strain CBS 962.96)</name>
    <dbReference type="NCBI Taxonomy" id="1314807"/>
    <lineage>
        <taxon>Eukaryota</taxon>
        <taxon>Fungi</taxon>
        <taxon>Dikarya</taxon>
        <taxon>Basidiomycota</taxon>
        <taxon>Agaricomycotina</taxon>
        <taxon>Agaricomycetes</taxon>
        <taxon>Agaricomycetidae</taxon>
        <taxon>Agaricales</taxon>
        <taxon>Agaricales incertae sedis</taxon>
        <taxon>Dendrothele</taxon>
    </lineage>
</organism>
<dbReference type="OrthoDB" id="3228507at2759"/>
<dbReference type="Proteomes" id="UP000297245">
    <property type="component" value="Unassembled WGS sequence"/>
</dbReference>
<feature type="region of interest" description="Disordered" evidence="1">
    <location>
        <begin position="1"/>
        <end position="86"/>
    </location>
</feature>
<dbReference type="EMBL" id="ML180588">
    <property type="protein sequence ID" value="THU77034.1"/>
    <property type="molecule type" value="Genomic_DNA"/>
</dbReference>
<dbReference type="AlphaFoldDB" id="A0A4S8KN13"/>
<evidence type="ECO:0000313" key="3">
    <source>
        <dbReference type="Proteomes" id="UP000297245"/>
    </source>
</evidence>
<reference evidence="2 3" key="1">
    <citation type="journal article" date="2019" name="Nat. Ecol. Evol.">
        <title>Megaphylogeny resolves global patterns of mushroom evolution.</title>
        <authorList>
            <person name="Varga T."/>
            <person name="Krizsan K."/>
            <person name="Foldi C."/>
            <person name="Dima B."/>
            <person name="Sanchez-Garcia M."/>
            <person name="Sanchez-Ramirez S."/>
            <person name="Szollosi G.J."/>
            <person name="Szarkandi J.G."/>
            <person name="Papp V."/>
            <person name="Albert L."/>
            <person name="Andreopoulos W."/>
            <person name="Angelini C."/>
            <person name="Antonin V."/>
            <person name="Barry K.W."/>
            <person name="Bougher N.L."/>
            <person name="Buchanan P."/>
            <person name="Buyck B."/>
            <person name="Bense V."/>
            <person name="Catcheside P."/>
            <person name="Chovatia M."/>
            <person name="Cooper J."/>
            <person name="Damon W."/>
            <person name="Desjardin D."/>
            <person name="Finy P."/>
            <person name="Geml J."/>
            <person name="Haridas S."/>
            <person name="Hughes K."/>
            <person name="Justo A."/>
            <person name="Karasinski D."/>
            <person name="Kautmanova I."/>
            <person name="Kiss B."/>
            <person name="Kocsube S."/>
            <person name="Kotiranta H."/>
            <person name="LaButti K.M."/>
            <person name="Lechner B.E."/>
            <person name="Liimatainen K."/>
            <person name="Lipzen A."/>
            <person name="Lukacs Z."/>
            <person name="Mihaltcheva S."/>
            <person name="Morgado L.N."/>
            <person name="Niskanen T."/>
            <person name="Noordeloos M.E."/>
            <person name="Ohm R.A."/>
            <person name="Ortiz-Santana B."/>
            <person name="Ovrebo C."/>
            <person name="Racz N."/>
            <person name="Riley R."/>
            <person name="Savchenko A."/>
            <person name="Shiryaev A."/>
            <person name="Soop K."/>
            <person name="Spirin V."/>
            <person name="Szebenyi C."/>
            <person name="Tomsovsky M."/>
            <person name="Tulloss R.E."/>
            <person name="Uehling J."/>
            <person name="Grigoriev I.V."/>
            <person name="Vagvolgyi C."/>
            <person name="Papp T."/>
            <person name="Martin F.M."/>
            <person name="Miettinen O."/>
            <person name="Hibbett D.S."/>
            <person name="Nagy L.G."/>
        </authorList>
    </citation>
    <scope>NUCLEOTIDE SEQUENCE [LARGE SCALE GENOMIC DNA]</scope>
    <source>
        <strain evidence="2 3">CBS 962.96</strain>
    </source>
</reference>
<feature type="compositionally biased region" description="Polar residues" evidence="1">
    <location>
        <begin position="61"/>
        <end position="86"/>
    </location>
</feature>
<gene>
    <name evidence="2" type="ORF">K435DRAFT_112718</name>
</gene>
<proteinExistence type="predicted"/>
<accession>A0A4S8KN13</accession>
<keyword evidence="3" id="KW-1185">Reference proteome</keyword>
<name>A0A4S8KN13_DENBC</name>
<sequence>MSGRKRTRPSSPLDSSEEDDDQRTSPIVARGKSTRQKSRRGPTSDSNSVNDGSRAKDHSETPATGPSSRRPQLASSNASTVQSTRLESNLETTVFGLRFPSLTSYEAFIPLRGVPTAVDHEDQKLYVLTYHSDDNGTEPGTVIHCLDLKTKAWDGFLHNIKSTHSFDNSPGNYLPPCVFTNLTFIKHRNGQKYLFIVGGYFGDPEDHLSKGRYLHLNGDDMHILVIDIAKSLGMFCTCLIGFLEAMVMLWSVLEIPCMCLVEEKTCQKMYTQTTGIHPVLLINYLNLIPF</sequence>
<evidence type="ECO:0000313" key="2">
    <source>
        <dbReference type="EMBL" id="THU77034.1"/>
    </source>
</evidence>
<feature type="compositionally biased region" description="Polar residues" evidence="1">
    <location>
        <begin position="41"/>
        <end position="51"/>
    </location>
</feature>
<protein>
    <submittedName>
        <fullName evidence="2">Uncharacterized protein</fullName>
    </submittedName>
</protein>
<evidence type="ECO:0000256" key="1">
    <source>
        <dbReference type="SAM" id="MobiDB-lite"/>
    </source>
</evidence>